<dbReference type="InterPro" id="IPR003838">
    <property type="entry name" value="ABC3_permease_C"/>
</dbReference>
<evidence type="ECO:0000259" key="8">
    <source>
        <dbReference type="Pfam" id="PF12704"/>
    </source>
</evidence>
<dbReference type="Proteomes" id="UP000293874">
    <property type="component" value="Unassembled WGS sequence"/>
</dbReference>
<evidence type="ECO:0000256" key="1">
    <source>
        <dbReference type="ARBA" id="ARBA00004651"/>
    </source>
</evidence>
<evidence type="ECO:0000259" key="7">
    <source>
        <dbReference type="Pfam" id="PF02687"/>
    </source>
</evidence>
<comment type="subcellular location">
    <subcellularLocation>
        <location evidence="1">Cell membrane</location>
        <topology evidence="1">Multi-pass membrane protein</topology>
    </subcellularLocation>
</comment>
<feature type="transmembrane region" description="Helical" evidence="6">
    <location>
        <begin position="422"/>
        <end position="446"/>
    </location>
</feature>
<evidence type="ECO:0000256" key="2">
    <source>
        <dbReference type="ARBA" id="ARBA00022475"/>
    </source>
</evidence>
<feature type="transmembrane region" description="Helical" evidence="6">
    <location>
        <begin position="378"/>
        <end position="401"/>
    </location>
</feature>
<keyword evidence="3 6" id="KW-0812">Transmembrane</keyword>
<evidence type="ECO:0000256" key="6">
    <source>
        <dbReference type="SAM" id="Phobius"/>
    </source>
</evidence>
<feature type="domain" description="ABC3 transporter permease C-terminal" evidence="7">
    <location>
        <begin position="673"/>
        <end position="783"/>
    </location>
</feature>
<dbReference type="PANTHER" id="PTHR30572">
    <property type="entry name" value="MEMBRANE COMPONENT OF TRANSPORTER-RELATED"/>
    <property type="match status" value="1"/>
</dbReference>
<evidence type="ECO:0000256" key="5">
    <source>
        <dbReference type="ARBA" id="ARBA00023136"/>
    </source>
</evidence>
<dbReference type="PANTHER" id="PTHR30572:SF18">
    <property type="entry name" value="ABC-TYPE MACROLIDE FAMILY EXPORT SYSTEM PERMEASE COMPONENT 2"/>
    <property type="match status" value="1"/>
</dbReference>
<feature type="transmembrane region" description="Helical" evidence="6">
    <location>
        <begin position="335"/>
        <end position="358"/>
    </location>
</feature>
<dbReference type="Pfam" id="PF02687">
    <property type="entry name" value="FtsX"/>
    <property type="match status" value="2"/>
</dbReference>
<keyword evidence="10" id="KW-1185">Reference proteome</keyword>
<feature type="domain" description="MacB-like periplasmic core" evidence="8">
    <location>
        <begin position="430"/>
        <end position="637"/>
    </location>
</feature>
<name>A0A4Q7N5Z1_9BACT</name>
<feature type="domain" description="ABC3 transporter permease C-terminal" evidence="7">
    <location>
        <begin position="290"/>
        <end position="406"/>
    </location>
</feature>
<dbReference type="Pfam" id="PF12704">
    <property type="entry name" value="MacB_PCD"/>
    <property type="match status" value="2"/>
</dbReference>
<dbReference type="EMBL" id="SGXA01000001">
    <property type="protein sequence ID" value="RZS76484.1"/>
    <property type="molecule type" value="Genomic_DNA"/>
</dbReference>
<protein>
    <submittedName>
        <fullName evidence="9">ABC-type antimicrobial peptide transport system permease subunit</fullName>
    </submittedName>
</protein>
<evidence type="ECO:0000256" key="4">
    <source>
        <dbReference type="ARBA" id="ARBA00022989"/>
    </source>
</evidence>
<dbReference type="AlphaFoldDB" id="A0A4Q7N5Z1"/>
<evidence type="ECO:0000256" key="3">
    <source>
        <dbReference type="ARBA" id="ARBA00022692"/>
    </source>
</evidence>
<dbReference type="OrthoDB" id="5933722at2"/>
<feature type="transmembrane region" description="Helical" evidence="6">
    <location>
        <begin position="722"/>
        <end position="741"/>
    </location>
</feature>
<evidence type="ECO:0000313" key="9">
    <source>
        <dbReference type="EMBL" id="RZS76484.1"/>
    </source>
</evidence>
<accession>A0A4Q7N5Z1</accession>
<dbReference type="InterPro" id="IPR025857">
    <property type="entry name" value="MacB_PCD"/>
</dbReference>
<evidence type="ECO:0000313" key="10">
    <source>
        <dbReference type="Proteomes" id="UP000293874"/>
    </source>
</evidence>
<organism evidence="9 10">
    <name type="scientific">Pseudobacter ginsenosidimutans</name>
    <dbReference type="NCBI Taxonomy" id="661488"/>
    <lineage>
        <taxon>Bacteria</taxon>
        <taxon>Pseudomonadati</taxon>
        <taxon>Bacteroidota</taxon>
        <taxon>Chitinophagia</taxon>
        <taxon>Chitinophagales</taxon>
        <taxon>Chitinophagaceae</taxon>
        <taxon>Pseudobacter</taxon>
    </lineage>
</organism>
<sequence>MLINSLKIAWRNLMKSKSFSLINILGLSTGMAVVILIGLWIHDELSYDQYHKNYSAIGQMMTIQKRDGKYNAHTYIAAPLAQALRTEYPDDFKAVALTSPKSNWLLGYGDKKFNRDGMWVEPEFPEMMGLKMIKGNYAGLKDPSSIFLSQSMSSALFGNDDPINKTIRVNNTQDVKVAGIYEDLPHNTSLNGAAYFGTWSTFEALNGIARDADDAWGMHSFLCFVQLNAADNFEQVTKKVEHIPMKHLVAAESGEESVVVHPMKDWYLRSEFKTGKASGGRIQFVWLFGIIGAFVLLLACINFMNLSTARSEKRAREVGIRKAIGSMRQQLIRQFLTESVLVAIVSAIISIILVYISIGWFNQLAAKEINILWDQPLFWISIAGFTIITGLLAGSYPAFYLSSFQPVKVLKGTFRSGRFAAIPRKVLVVLQFTVSIVLIIGTIVVLRQIQHARNRPVGFAREGLIQIFINTPELRGHYDVLRDDLLKTGVVANMGQSSSPVTNLWASQVGFQWQGMDPNSVPVFGTTAVTHDFGNTVQWNITKGRDFSREFASDSSGLVLNEAAVELTGFKDPVGQIINWNGDRYHVIGVVKNIIMTSPYQPVQPGIFLLSYNWSEVINIRIKPETSLPTALASIEKVFRKHDPASPFEYKFADELYGSKFAAEERIGKLGGFFAALAIFISCLGIFGLASYVAEQRVKEIGVRKVLGASVLSIWQLLSKDFLLLVFIAFLISTPLAYLFMKNWLQSYQYRTELSWWLFGVALGGALIITISTVSYQAIRAALSNPVKSLRSE</sequence>
<gene>
    <name evidence="9" type="ORF">EV199_2369</name>
</gene>
<comment type="caution">
    <text evidence="9">The sequence shown here is derived from an EMBL/GenBank/DDBJ whole genome shotgun (WGS) entry which is preliminary data.</text>
</comment>
<dbReference type="InterPro" id="IPR050250">
    <property type="entry name" value="Macrolide_Exporter_MacB"/>
</dbReference>
<feature type="transmembrane region" description="Helical" evidence="6">
    <location>
        <begin position="284"/>
        <end position="306"/>
    </location>
</feature>
<reference evidence="9 10" key="1">
    <citation type="submission" date="2019-02" db="EMBL/GenBank/DDBJ databases">
        <title>Genomic Encyclopedia of Type Strains, Phase IV (KMG-IV): sequencing the most valuable type-strain genomes for metagenomic binning, comparative biology and taxonomic classification.</title>
        <authorList>
            <person name="Goeker M."/>
        </authorList>
    </citation>
    <scope>NUCLEOTIDE SEQUENCE [LARGE SCALE GENOMIC DNA]</scope>
    <source>
        <strain evidence="9 10">DSM 18116</strain>
    </source>
</reference>
<proteinExistence type="predicted"/>
<feature type="transmembrane region" description="Helical" evidence="6">
    <location>
        <begin position="21"/>
        <end position="41"/>
    </location>
</feature>
<feature type="transmembrane region" description="Helical" evidence="6">
    <location>
        <begin position="756"/>
        <end position="779"/>
    </location>
</feature>
<keyword evidence="5 6" id="KW-0472">Membrane</keyword>
<dbReference type="RefSeq" id="WP_130540781.1">
    <property type="nucleotide sequence ID" value="NZ_CP042431.1"/>
</dbReference>
<feature type="transmembrane region" description="Helical" evidence="6">
    <location>
        <begin position="670"/>
        <end position="694"/>
    </location>
</feature>
<dbReference type="GO" id="GO:0005886">
    <property type="term" value="C:plasma membrane"/>
    <property type="evidence" value="ECO:0007669"/>
    <property type="project" value="UniProtKB-SubCell"/>
</dbReference>
<dbReference type="GO" id="GO:0022857">
    <property type="term" value="F:transmembrane transporter activity"/>
    <property type="evidence" value="ECO:0007669"/>
    <property type="project" value="TreeGrafter"/>
</dbReference>
<feature type="domain" description="MacB-like periplasmic core" evidence="8">
    <location>
        <begin position="20"/>
        <end position="242"/>
    </location>
</feature>
<keyword evidence="4 6" id="KW-1133">Transmembrane helix</keyword>
<keyword evidence="2" id="KW-1003">Cell membrane</keyword>